<dbReference type="InterPro" id="IPR036779">
    <property type="entry name" value="LysM_dom_sf"/>
</dbReference>
<keyword evidence="3" id="KW-0449">Lipoprotein</keyword>
<dbReference type="InterPro" id="IPR052196">
    <property type="entry name" value="Bact_Kbp"/>
</dbReference>
<feature type="compositionally biased region" description="Basic and acidic residues" evidence="1">
    <location>
        <begin position="369"/>
        <end position="387"/>
    </location>
</feature>
<protein>
    <submittedName>
        <fullName evidence="3">Lipoprotein LipL71</fullName>
    </submittedName>
</protein>
<dbReference type="RefSeq" id="WP_135586684.1">
    <property type="nucleotide sequence ID" value="NZ_RQEP01000010.1"/>
</dbReference>
<name>A0A4R9G094_9LEPT</name>
<dbReference type="Proteomes" id="UP000297453">
    <property type="component" value="Unassembled WGS sequence"/>
</dbReference>
<dbReference type="Gene3D" id="3.10.350.10">
    <property type="entry name" value="LysM domain"/>
    <property type="match status" value="1"/>
</dbReference>
<proteinExistence type="predicted"/>
<organism evidence="3 4">
    <name type="scientific">Leptospira semungkisensis</name>
    <dbReference type="NCBI Taxonomy" id="2484985"/>
    <lineage>
        <taxon>Bacteria</taxon>
        <taxon>Pseudomonadati</taxon>
        <taxon>Spirochaetota</taxon>
        <taxon>Spirochaetia</taxon>
        <taxon>Leptospirales</taxon>
        <taxon>Leptospiraceae</taxon>
        <taxon>Leptospira</taxon>
    </lineage>
</organism>
<dbReference type="PANTHER" id="PTHR34700">
    <property type="entry name" value="POTASSIUM BINDING PROTEIN KBP"/>
    <property type="match status" value="1"/>
</dbReference>
<dbReference type="AlphaFoldDB" id="A0A4R9G094"/>
<evidence type="ECO:0000313" key="4">
    <source>
        <dbReference type="Proteomes" id="UP000297453"/>
    </source>
</evidence>
<accession>A0A4R9G094</accession>
<feature type="region of interest" description="Disordered" evidence="1">
    <location>
        <begin position="459"/>
        <end position="570"/>
    </location>
</feature>
<dbReference type="CDD" id="cd00118">
    <property type="entry name" value="LysM"/>
    <property type="match status" value="1"/>
</dbReference>
<feature type="compositionally biased region" description="Polar residues" evidence="1">
    <location>
        <begin position="535"/>
        <end position="560"/>
    </location>
</feature>
<evidence type="ECO:0000259" key="2">
    <source>
        <dbReference type="PROSITE" id="PS51782"/>
    </source>
</evidence>
<dbReference type="Gene3D" id="1.20.1270.390">
    <property type="match status" value="1"/>
</dbReference>
<evidence type="ECO:0000256" key="1">
    <source>
        <dbReference type="SAM" id="MobiDB-lite"/>
    </source>
</evidence>
<sequence>MKTFRALSFSSALLGVVGFLVACGSELPVKELAEAKTAITRAKDAGAERYASGEFEEARKSLLTAHEKASNEDLGETKKSAEYAKSKAYDALEKSYPSLTDDSKKQAGAAIDEADEAYASQLAAEPYNNAVELRKEGDTLRDNADRTLESYPKESNDDAKLKTRLAAFDQYEQSNKKYLDSKKAATDAKALALSQKQQLLDSLADIDKNLDDADRYAGGQDPEVGQTRDRLNAAKAKIDEGKIKEGYSEVDDIRKKSAELVAKNIQSYALKKKAEAKDSIGKAKDKLAGIDQSKLKSSKDLQTSYQRADENLKAADESLVAAEDLFSSEKYEDSIGRSEEAIRLSRIVVDQSDDIAERIKSGSSVAGRSGKDSDSADSSTRKSKDSDSSASSSHGSGELPEGWKRYVVRKKVPADCLWRISAYKQHYGTSKLWKRIYDANRGKIKNPNLIYPKQVLLIPPAKGPTKFDPKKAGKKKTGSEKVEATTEPKKEEQPAPQSSENDEEEEQPSQPQPENTQPPAQEQQQPAPSTEEHTQPSTENQPSTEEQQQAPAENQTPSDSNEQESEEQPR</sequence>
<dbReference type="InterPro" id="IPR018392">
    <property type="entry name" value="LysM"/>
</dbReference>
<evidence type="ECO:0000313" key="3">
    <source>
        <dbReference type="EMBL" id="TGK04798.1"/>
    </source>
</evidence>
<dbReference type="OrthoDB" id="370541at2"/>
<keyword evidence="4" id="KW-1185">Reference proteome</keyword>
<dbReference type="PROSITE" id="PS51257">
    <property type="entry name" value="PROKAR_LIPOPROTEIN"/>
    <property type="match status" value="1"/>
</dbReference>
<dbReference type="NCBIfam" id="NF033163">
    <property type="entry name" value="lipo_LipL71"/>
    <property type="match status" value="1"/>
</dbReference>
<feature type="compositionally biased region" description="Acidic residues" evidence="1">
    <location>
        <begin position="561"/>
        <end position="570"/>
    </location>
</feature>
<gene>
    <name evidence="3" type="ORF">EHO59_08040</name>
</gene>
<feature type="compositionally biased region" description="Basic and acidic residues" evidence="1">
    <location>
        <begin position="465"/>
        <end position="493"/>
    </location>
</feature>
<dbReference type="PANTHER" id="PTHR34700:SF4">
    <property type="entry name" value="PHAGE-LIKE ELEMENT PBSX PROTEIN XKDP"/>
    <property type="match status" value="1"/>
</dbReference>
<feature type="compositionally biased region" description="Low complexity" evidence="1">
    <location>
        <begin position="508"/>
        <end position="529"/>
    </location>
</feature>
<dbReference type="EMBL" id="RQEP01000010">
    <property type="protein sequence ID" value="TGK04798.1"/>
    <property type="molecule type" value="Genomic_DNA"/>
</dbReference>
<reference evidence="3" key="1">
    <citation type="journal article" date="2019" name="PLoS Negl. Trop. Dis.">
        <title>Revisiting the worldwide diversity of Leptospira species in the environment.</title>
        <authorList>
            <person name="Vincent A.T."/>
            <person name="Schiettekatte O."/>
            <person name="Bourhy P."/>
            <person name="Veyrier F.J."/>
            <person name="Picardeau M."/>
        </authorList>
    </citation>
    <scope>NUCLEOTIDE SEQUENCE [LARGE SCALE GENOMIC DNA]</scope>
    <source>
        <strain evidence="3">SSS9</strain>
    </source>
</reference>
<feature type="region of interest" description="Disordered" evidence="1">
    <location>
        <begin position="359"/>
        <end position="400"/>
    </location>
</feature>
<comment type="caution">
    <text evidence="3">The sequence shown here is derived from an EMBL/GenBank/DDBJ whole genome shotgun (WGS) entry which is preliminary data.</text>
</comment>
<feature type="region of interest" description="Disordered" evidence="1">
    <location>
        <begin position="136"/>
        <end position="157"/>
    </location>
</feature>
<dbReference type="PROSITE" id="PS51782">
    <property type="entry name" value="LYSM"/>
    <property type="match status" value="1"/>
</dbReference>
<feature type="domain" description="LysM" evidence="2">
    <location>
        <begin position="404"/>
        <end position="458"/>
    </location>
</feature>